<name>K9UDT9_CHAP6</name>
<dbReference type="eggNOG" id="COG3803">
    <property type="taxonomic scope" value="Bacteria"/>
</dbReference>
<evidence type="ECO:0000313" key="1">
    <source>
        <dbReference type="EMBL" id="AFY93262.1"/>
    </source>
</evidence>
<proteinExistence type="predicted"/>
<dbReference type="STRING" id="1173020.Cha6605_2178"/>
<evidence type="ECO:0000313" key="2">
    <source>
        <dbReference type="Proteomes" id="UP000010366"/>
    </source>
</evidence>
<dbReference type="EMBL" id="CP003600">
    <property type="protein sequence ID" value="AFY93262.1"/>
    <property type="molecule type" value="Genomic_DNA"/>
</dbReference>
<dbReference type="InterPro" id="IPR010323">
    <property type="entry name" value="DUF924"/>
</dbReference>
<reference evidence="1 2" key="1">
    <citation type="submission" date="2012-05" db="EMBL/GenBank/DDBJ databases">
        <title>Finished chromosome of genome of Chamaesiphon sp. PCC 6605.</title>
        <authorList>
            <consortium name="US DOE Joint Genome Institute"/>
            <person name="Gugger M."/>
            <person name="Coursin T."/>
            <person name="Rippka R."/>
            <person name="Tandeau De Marsac N."/>
            <person name="Huntemann M."/>
            <person name="Wei C.-L."/>
            <person name="Han J."/>
            <person name="Detter J.C."/>
            <person name="Han C."/>
            <person name="Tapia R."/>
            <person name="Chen A."/>
            <person name="Kyrpides N."/>
            <person name="Mavromatis K."/>
            <person name="Markowitz V."/>
            <person name="Szeto E."/>
            <person name="Ivanova N."/>
            <person name="Pagani I."/>
            <person name="Pati A."/>
            <person name="Goodwin L."/>
            <person name="Nordberg H.P."/>
            <person name="Cantor M.N."/>
            <person name="Hua S.X."/>
            <person name="Woyke T."/>
            <person name="Kerfeld C.A."/>
        </authorList>
    </citation>
    <scope>NUCLEOTIDE SEQUENCE [LARGE SCALE GENOMIC DNA]</scope>
    <source>
        <strain evidence="2">ATCC 27169 / PCC 6605</strain>
    </source>
</reference>
<keyword evidence="2" id="KW-1185">Reference proteome</keyword>
<dbReference type="OrthoDB" id="7593450at2"/>
<gene>
    <name evidence="1" type="ORF">Cha6605_2178</name>
</gene>
<accession>K9UDT9</accession>
<dbReference type="Proteomes" id="UP000010366">
    <property type="component" value="Chromosome"/>
</dbReference>
<organism evidence="1 2">
    <name type="scientific">Chamaesiphon minutus (strain ATCC 27169 / PCC 6605)</name>
    <dbReference type="NCBI Taxonomy" id="1173020"/>
    <lineage>
        <taxon>Bacteria</taxon>
        <taxon>Bacillati</taxon>
        <taxon>Cyanobacteriota</taxon>
        <taxon>Cyanophyceae</taxon>
        <taxon>Gomontiellales</taxon>
        <taxon>Chamaesiphonaceae</taxon>
        <taxon>Chamaesiphon</taxon>
    </lineage>
</organism>
<dbReference type="AlphaFoldDB" id="K9UDT9"/>
<dbReference type="RefSeq" id="WP_015159417.1">
    <property type="nucleotide sequence ID" value="NC_019697.1"/>
</dbReference>
<dbReference type="Pfam" id="PF06041">
    <property type="entry name" value="DUF924"/>
    <property type="match status" value="1"/>
</dbReference>
<dbReference type="SUPFAM" id="SSF48452">
    <property type="entry name" value="TPR-like"/>
    <property type="match status" value="1"/>
</dbReference>
<dbReference type="PATRIC" id="fig|1173020.3.peg.2477"/>
<evidence type="ECO:0008006" key="3">
    <source>
        <dbReference type="Google" id="ProtNLM"/>
    </source>
</evidence>
<protein>
    <recommendedName>
        <fullName evidence="3">DUF924 domain-containing protein</fullName>
    </recommendedName>
</protein>
<sequence length="218" mass="25201">MNTEEFEDVLQFWFPSLPSHDPAARVRQWEWWFRGGGDAEISDRFTPLLERAIRGELDDWSQQPRSRLALILVLDQFSRTIYRGHARSYAQDETACALAIEGIANGDYATLETPWEQTFFFLPLGHTEDLHYLDMAIELADRLVSDSPAEYRPLLAFSAAQARRHRAVIDRFGRQPHRNEILGRHSTPAELEYLATGQLVHKQPFPPDLAQFLIQHFV</sequence>
<dbReference type="Gene3D" id="1.25.40.10">
    <property type="entry name" value="Tetratricopeptide repeat domain"/>
    <property type="match status" value="1"/>
</dbReference>
<dbReference type="KEGG" id="cmp:Cha6605_2178"/>
<dbReference type="HOGENOM" id="CLU_065010_2_1_3"/>
<dbReference type="Gene3D" id="1.20.58.320">
    <property type="entry name" value="TPR-like"/>
    <property type="match status" value="1"/>
</dbReference>
<dbReference type="InterPro" id="IPR011990">
    <property type="entry name" value="TPR-like_helical_dom_sf"/>
</dbReference>